<keyword evidence="5" id="KW-1185">Reference proteome</keyword>
<dbReference type="RefSeq" id="WP_140928846.1">
    <property type="nucleotide sequence ID" value="NZ_VFSU01000029.1"/>
</dbReference>
<protein>
    <recommendedName>
        <fullName evidence="3">SPOR domain-containing protein</fullName>
    </recommendedName>
</protein>
<feature type="compositionally biased region" description="Low complexity" evidence="1">
    <location>
        <begin position="193"/>
        <end position="203"/>
    </location>
</feature>
<feature type="compositionally biased region" description="Pro residues" evidence="1">
    <location>
        <begin position="181"/>
        <end position="192"/>
    </location>
</feature>
<feature type="compositionally biased region" description="Acidic residues" evidence="1">
    <location>
        <begin position="34"/>
        <end position="47"/>
    </location>
</feature>
<reference evidence="4 5" key="1">
    <citation type="submission" date="2019-06" db="EMBL/GenBank/DDBJ databases">
        <authorList>
            <person name="Lee I."/>
            <person name="Jang G.I."/>
            <person name="Hwang C.Y."/>
        </authorList>
    </citation>
    <scope>NUCLEOTIDE SEQUENCE [LARGE SCALE GENOMIC DNA]</scope>
    <source>
        <strain evidence="4 5">PAMC 28131</strain>
    </source>
</reference>
<accession>A0A501XHR8</accession>
<dbReference type="AlphaFoldDB" id="A0A501XHR8"/>
<proteinExistence type="predicted"/>
<evidence type="ECO:0000313" key="4">
    <source>
        <dbReference type="EMBL" id="TPE59837.1"/>
    </source>
</evidence>
<organism evidence="4 5">
    <name type="scientific">Sandaracinobacter neustonicus</name>
    <dbReference type="NCBI Taxonomy" id="1715348"/>
    <lineage>
        <taxon>Bacteria</taxon>
        <taxon>Pseudomonadati</taxon>
        <taxon>Pseudomonadota</taxon>
        <taxon>Alphaproteobacteria</taxon>
        <taxon>Sphingomonadales</taxon>
        <taxon>Sphingosinicellaceae</taxon>
        <taxon>Sandaracinobacter</taxon>
    </lineage>
</organism>
<evidence type="ECO:0000313" key="5">
    <source>
        <dbReference type="Proteomes" id="UP000319897"/>
    </source>
</evidence>
<dbReference type="InterPro" id="IPR007730">
    <property type="entry name" value="SPOR-like_dom"/>
</dbReference>
<evidence type="ECO:0000256" key="2">
    <source>
        <dbReference type="SAM" id="Phobius"/>
    </source>
</evidence>
<keyword evidence="2" id="KW-0472">Membrane</keyword>
<dbReference type="EMBL" id="VFSU01000029">
    <property type="protein sequence ID" value="TPE59837.1"/>
    <property type="molecule type" value="Genomic_DNA"/>
</dbReference>
<name>A0A501XHR8_9SPHN</name>
<feature type="compositionally biased region" description="Basic and acidic residues" evidence="1">
    <location>
        <begin position="11"/>
        <end position="26"/>
    </location>
</feature>
<feature type="domain" description="SPOR" evidence="3">
    <location>
        <begin position="230"/>
        <end position="303"/>
    </location>
</feature>
<dbReference type="InterPro" id="IPR036680">
    <property type="entry name" value="SPOR-like_sf"/>
</dbReference>
<dbReference type="OrthoDB" id="7390714at2"/>
<feature type="region of interest" description="Disordered" evidence="1">
    <location>
        <begin position="1"/>
        <end position="49"/>
    </location>
</feature>
<evidence type="ECO:0000259" key="3">
    <source>
        <dbReference type="Pfam" id="PF05036"/>
    </source>
</evidence>
<keyword evidence="2" id="KW-1133">Transmembrane helix</keyword>
<keyword evidence="2" id="KW-0812">Transmembrane</keyword>
<feature type="transmembrane region" description="Helical" evidence="2">
    <location>
        <begin position="59"/>
        <end position="80"/>
    </location>
</feature>
<dbReference type="Proteomes" id="UP000319897">
    <property type="component" value="Unassembled WGS sequence"/>
</dbReference>
<comment type="caution">
    <text evidence="4">The sequence shown here is derived from an EMBL/GenBank/DDBJ whole genome shotgun (WGS) entry which is preliminary data.</text>
</comment>
<sequence>MAQPPRGRGPSPRDDAQRRGRDEPPPRRRRAEPEDAPWLDEGEYEEDGPTHTLVGRRTLLGILFLLGVLTVGVVVGITLVSKRESSPIDVPAVGEEVPVLRPQGPWKIAPTGPDVDGVPVEGQGQVLFGTGDGRETEAEIALNDLPEDPLPRPSEAQVPAVPHSVDEALETGAPKIAAEPAAPPPAPKPVVPKPSVTVTPTEAPKAPAVPKVVEAPKPAAPVASGNGQQLQLGAFSSSARARDAFKSLSTRYAYLAGMEPVILPVTSDGKTLYRLRTTAPNPQAAREICGRLRVAGEACSVVQ</sequence>
<feature type="compositionally biased region" description="Low complexity" evidence="1">
    <location>
        <begin position="1"/>
        <end position="10"/>
    </location>
</feature>
<feature type="region of interest" description="Disordered" evidence="1">
    <location>
        <begin position="177"/>
        <end position="203"/>
    </location>
</feature>
<dbReference type="GO" id="GO:0042834">
    <property type="term" value="F:peptidoglycan binding"/>
    <property type="evidence" value="ECO:0007669"/>
    <property type="project" value="InterPro"/>
</dbReference>
<dbReference type="Pfam" id="PF05036">
    <property type="entry name" value="SPOR"/>
    <property type="match status" value="1"/>
</dbReference>
<evidence type="ECO:0000256" key="1">
    <source>
        <dbReference type="SAM" id="MobiDB-lite"/>
    </source>
</evidence>
<dbReference type="Gene3D" id="3.30.70.1070">
    <property type="entry name" value="Sporulation related repeat"/>
    <property type="match status" value="1"/>
</dbReference>
<gene>
    <name evidence="4" type="ORF">FJQ54_12985</name>
</gene>